<evidence type="ECO:0000256" key="3">
    <source>
        <dbReference type="ARBA" id="ARBA00022737"/>
    </source>
</evidence>
<dbReference type="InterPro" id="IPR052386">
    <property type="entry name" value="GPSM"/>
</dbReference>
<accession>A0A557SW11</accession>
<dbReference type="PANTHER" id="PTHR45954">
    <property type="entry name" value="LD33695P"/>
    <property type="match status" value="1"/>
</dbReference>
<dbReference type="RefSeq" id="WP_144730376.1">
    <property type="nucleotide sequence ID" value="NZ_ML675582.1"/>
</dbReference>
<dbReference type="InterPro" id="IPR019734">
    <property type="entry name" value="TPR_rpt"/>
</dbReference>
<dbReference type="InterPro" id="IPR011990">
    <property type="entry name" value="TPR-like_helical_dom_sf"/>
</dbReference>
<keyword evidence="6" id="KW-1185">Reference proteome</keyword>
<dbReference type="Pfam" id="PF13424">
    <property type="entry name" value="TPR_12"/>
    <property type="match status" value="2"/>
</dbReference>
<evidence type="ECO:0000256" key="2">
    <source>
        <dbReference type="ARBA" id="ARBA00022490"/>
    </source>
</evidence>
<dbReference type="Pfam" id="PF13181">
    <property type="entry name" value="TPR_8"/>
    <property type="match status" value="1"/>
</dbReference>
<gene>
    <name evidence="5" type="ORF">NARC_60177</name>
</gene>
<feature type="repeat" description="TPR" evidence="4">
    <location>
        <begin position="129"/>
        <end position="162"/>
    </location>
</feature>
<proteinExistence type="predicted"/>
<dbReference type="SUPFAM" id="SSF48452">
    <property type="entry name" value="TPR-like"/>
    <property type="match status" value="2"/>
</dbReference>
<comment type="caution">
    <text evidence="5">The sequence shown here is derived from an EMBL/GenBank/DDBJ whole genome shotgun (WGS) entry which is preliminary data.</text>
</comment>
<organism evidence="5 6">
    <name type="scientific">Candidatus Nitrosocosmicus arcticus</name>
    <dbReference type="NCBI Taxonomy" id="2035267"/>
    <lineage>
        <taxon>Archaea</taxon>
        <taxon>Nitrososphaerota</taxon>
        <taxon>Nitrososphaeria</taxon>
        <taxon>Nitrososphaerales</taxon>
        <taxon>Nitrososphaeraceae</taxon>
        <taxon>Candidatus Nitrosocosmicus</taxon>
    </lineage>
</organism>
<dbReference type="Proteomes" id="UP000315289">
    <property type="component" value="Unassembled WGS sequence"/>
</dbReference>
<dbReference type="EMBL" id="VOAH01000006">
    <property type="protein sequence ID" value="TVP40790.1"/>
    <property type="molecule type" value="Genomic_DNA"/>
</dbReference>
<protein>
    <submittedName>
        <fullName evidence="5">Uncharacterized protein</fullName>
    </submittedName>
</protein>
<dbReference type="PANTHER" id="PTHR45954:SF1">
    <property type="entry name" value="LD33695P"/>
    <property type="match status" value="1"/>
</dbReference>
<keyword evidence="2" id="KW-0963">Cytoplasm</keyword>
<dbReference type="PROSITE" id="PS50005">
    <property type="entry name" value="TPR"/>
    <property type="match status" value="2"/>
</dbReference>
<dbReference type="PROSITE" id="PS50293">
    <property type="entry name" value="TPR_REGION"/>
    <property type="match status" value="1"/>
</dbReference>
<evidence type="ECO:0000256" key="1">
    <source>
        <dbReference type="ARBA" id="ARBA00004496"/>
    </source>
</evidence>
<comment type="subcellular location">
    <subcellularLocation>
        <location evidence="1">Cytoplasm</location>
    </subcellularLocation>
</comment>
<reference evidence="5 6" key="1">
    <citation type="journal article" date="2019" name="Front. Microbiol.">
        <title>Ammonia Oxidation by the Arctic Terrestrial Thaumarchaeote Candidatus Nitrosocosmicus arcticus Is Stimulated by Increasing Temperatures.</title>
        <authorList>
            <person name="Alves R.J.E."/>
            <person name="Kerou M."/>
            <person name="Zappe A."/>
            <person name="Bittner R."/>
            <person name="Abby S.S."/>
            <person name="Schmidt H.A."/>
            <person name="Pfeifer K."/>
            <person name="Schleper C."/>
        </authorList>
    </citation>
    <scope>NUCLEOTIDE SEQUENCE [LARGE SCALE GENOMIC DNA]</scope>
    <source>
        <strain evidence="5 6">Kfb</strain>
    </source>
</reference>
<name>A0A557SW11_9ARCH</name>
<dbReference type="GO" id="GO:0001965">
    <property type="term" value="F:G-protein alpha-subunit binding"/>
    <property type="evidence" value="ECO:0007669"/>
    <property type="project" value="TreeGrafter"/>
</dbReference>
<feature type="repeat" description="TPR" evidence="4">
    <location>
        <begin position="89"/>
        <end position="122"/>
    </location>
</feature>
<dbReference type="GO" id="GO:0005092">
    <property type="term" value="F:GDP-dissociation inhibitor activity"/>
    <property type="evidence" value="ECO:0007669"/>
    <property type="project" value="TreeGrafter"/>
</dbReference>
<sequence>MPNEIEIENKFEELFQIGNSLRIEGKLEQSLEKYEEAATIPISDEKKIITLLNNLGSTFAELHRYEDARIVFELASDLSQKNSFTEGQASAFANLGFAYQVQGEKEKALEYYNKALAISDEVENKSIRASIIISLGNHYVYLGQYEMAERLFRKSIDVLEETQDKFALIRVYNNLSQIMLIKKKDIEAEDYLKKSIKLSLEIEDNLALQQLYKNLAFLYMVTDRLPEAEDYSNKSLDATLEIGNVREEASVRFIMAQIAYKKRKYQESISTLLETMELQHRIGDKHGSIDTLVLLSRVLIDIGLVDESRQYLLKALEISSLAENSYHKDEIVRLLSIIDKKNLK</sequence>
<dbReference type="GO" id="GO:0005938">
    <property type="term" value="C:cell cortex"/>
    <property type="evidence" value="ECO:0007669"/>
    <property type="project" value="TreeGrafter"/>
</dbReference>
<keyword evidence="3" id="KW-0677">Repeat</keyword>
<evidence type="ECO:0000313" key="5">
    <source>
        <dbReference type="EMBL" id="TVP40790.1"/>
    </source>
</evidence>
<dbReference type="Gene3D" id="1.25.40.10">
    <property type="entry name" value="Tetratricopeptide repeat domain"/>
    <property type="match status" value="2"/>
</dbReference>
<keyword evidence="4" id="KW-0802">TPR repeat</keyword>
<evidence type="ECO:0000313" key="6">
    <source>
        <dbReference type="Proteomes" id="UP000315289"/>
    </source>
</evidence>
<dbReference type="SMART" id="SM00028">
    <property type="entry name" value="TPR"/>
    <property type="match status" value="6"/>
</dbReference>
<dbReference type="AlphaFoldDB" id="A0A557SW11"/>
<evidence type="ECO:0000256" key="4">
    <source>
        <dbReference type="PROSITE-ProRule" id="PRU00339"/>
    </source>
</evidence>
<dbReference type="OrthoDB" id="137714at2157"/>